<dbReference type="GO" id="GO:0016791">
    <property type="term" value="F:phosphatase activity"/>
    <property type="evidence" value="ECO:0007669"/>
    <property type="project" value="TreeGrafter"/>
</dbReference>
<dbReference type="InterPro" id="IPR004843">
    <property type="entry name" value="Calcineurin-like_PHP"/>
</dbReference>
<reference evidence="3" key="2">
    <citation type="submission" date="2016-07" db="EMBL/GenBank/DDBJ databases">
        <authorList>
            <person name="Kauffman K."/>
            <person name="Arevalo P."/>
            <person name="Polz M.F."/>
        </authorList>
    </citation>
    <scope>NUCLEOTIDE SEQUENCE</scope>
    <source>
        <strain evidence="3">10N.222.49.A5</strain>
    </source>
</reference>
<dbReference type="PANTHER" id="PTHR42850:SF7">
    <property type="entry name" value="BIS(5'-NUCLEOSYL)-TETRAPHOSPHATASE PRPE [ASYMMETRICAL]"/>
    <property type="match status" value="1"/>
</dbReference>
<evidence type="ECO:0000313" key="3">
    <source>
        <dbReference type="EMBL" id="PMP07442.1"/>
    </source>
</evidence>
<dbReference type="EMBL" id="MDBO01000107">
    <property type="protein sequence ID" value="PMP07442.1"/>
    <property type="molecule type" value="Genomic_DNA"/>
</dbReference>
<sequence>MPNITQQHLNILFTPLSNYGYRGNSALWALLEESLAPEEFCLPAEALIKKIIHITKQVVVDSLMEEIKLGQVHTMNLDVLQRFELQIHHNYLSDDKRTVDPELETKLGQIVDTVLDHKASWAARFDRRDEECELLGALAGRYEPCLFVSGLNRGGMSGGGFDVRIWTESMLPVLIQRCEDLEQGLAHFDSFESSGALFVGDVHGRKDKLDTFLQHASWTGGEELLVFVGDLIDNAVSPKIDHIGLLQWVKESVDNRHAVCLLGNHEFNAIGWFLTKANGEPYRTHSQKNRKQHDAFLQEVGEGSQQHQFWIEWFQSLPLFVNFGEFGAVHACWDQKTINNIKPYLNPNGSLKKEHWKSAFDPKHELYKMIEILLKGPEVSLPKGVTFKDRNGNDRSEVRVAWWKESYSSTYRDIAVVAEDQRQNIPAVKLARDCSIVNTPPPIPVFIGHYSLAPTEFPELLSSKVACVDFNAASKDNPLVALYTWKEESDEEYTHNILDAERFNFANQPIPTRMVDNGITQAIQRYVDSYSPIIRNTQFTQLVHDILFKEWDPIGVFDEDDMMDDMADEYAAYEESVTRIAQAGERDSLAGHLALIQTHLMGMDVKDGGLVCARVAHKLVEAWKHNGADDFDLF</sequence>
<dbReference type="Gene3D" id="3.60.21.10">
    <property type="match status" value="1"/>
</dbReference>
<evidence type="ECO:0000259" key="1">
    <source>
        <dbReference type="Pfam" id="PF00149"/>
    </source>
</evidence>
<dbReference type="AlphaFoldDB" id="A0AAP8SVM2"/>
<reference evidence="4" key="1">
    <citation type="submission" date="2016-07" db="EMBL/GenBank/DDBJ databases">
        <title>Nontailed viruses are major unrecognized killers of bacteria in the ocean.</title>
        <authorList>
            <person name="Kauffman K."/>
            <person name="Hussain F."/>
            <person name="Yang J."/>
            <person name="Arevalo P."/>
            <person name="Brown J."/>
            <person name="Cutler M."/>
            <person name="Kelly L."/>
            <person name="Polz M.F."/>
        </authorList>
    </citation>
    <scope>NUCLEOTIDE SEQUENCE [LARGE SCALE GENOMIC DNA]</scope>
    <source>
        <strain evidence="4">10N.222.49.A5</strain>
    </source>
</reference>
<keyword evidence="5" id="KW-1185">Reference proteome</keyword>
<dbReference type="EMBL" id="JABCJR010000030">
    <property type="protein sequence ID" value="NMR71190.1"/>
    <property type="molecule type" value="Genomic_DNA"/>
</dbReference>
<feature type="domain" description="Calcineurin-like phosphoesterase" evidence="1">
    <location>
        <begin position="197"/>
        <end position="344"/>
    </location>
</feature>
<dbReference type="Proteomes" id="UP000590068">
    <property type="component" value="Unassembled WGS sequence"/>
</dbReference>
<comment type="caution">
    <text evidence="3">The sequence shown here is derived from an EMBL/GenBank/DDBJ whole genome shotgun (WGS) entry which is preliminary data.</text>
</comment>
<gene>
    <name evidence="3" type="ORF">BCS93_15925</name>
    <name evidence="2" type="ORF">HJ568_14645</name>
</gene>
<dbReference type="PANTHER" id="PTHR42850">
    <property type="entry name" value="METALLOPHOSPHOESTERASE"/>
    <property type="match status" value="1"/>
</dbReference>
<accession>A0AAP8SVM2</accession>
<evidence type="ECO:0000313" key="2">
    <source>
        <dbReference type="EMBL" id="NMR71190.1"/>
    </source>
</evidence>
<dbReference type="InterPro" id="IPR029052">
    <property type="entry name" value="Metallo-depent_PP-like"/>
</dbReference>
<reference evidence="2 5" key="4">
    <citation type="submission" date="2020-04" db="EMBL/GenBank/DDBJ databases">
        <title>WGS-Seq of Vibrio isolated by the O'Toole Lab.</title>
        <authorList>
            <person name="Mckone K.P."/>
            <person name="Whitaker R."/>
            <person name="Sevigney J.L."/>
            <person name="Herring J.B."/>
            <person name="O'Toole G."/>
        </authorList>
    </citation>
    <scope>NUCLEOTIDE SEQUENCE [LARGE SCALE GENOMIC DNA]</scope>
    <source>
        <strain evidence="2 5">BS_02</strain>
    </source>
</reference>
<dbReference type="SUPFAM" id="SSF56300">
    <property type="entry name" value="Metallo-dependent phosphatases"/>
    <property type="match status" value="1"/>
</dbReference>
<dbReference type="Pfam" id="PF00149">
    <property type="entry name" value="Metallophos"/>
    <property type="match status" value="1"/>
</dbReference>
<reference evidence="3" key="3">
    <citation type="journal article" date="2018" name="Nature">
        <title>A major lineage of non-tailed dsDNA viruses as unrecognized killers of marine bacteria.</title>
        <authorList>
            <person name="Kauffman K.M."/>
            <person name="Hussain F.A."/>
            <person name="Yang J."/>
            <person name="Arevalo P."/>
            <person name="Brown J.M."/>
            <person name="Chang W.K."/>
            <person name="VanInsberghe D."/>
            <person name="Elsherbini J."/>
            <person name="Sharma R.S."/>
            <person name="Cutler M.B."/>
            <person name="Kelly L."/>
            <person name="Polz M.F."/>
        </authorList>
    </citation>
    <scope>NUCLEOTIDE SEQUENCE</scope>
    <source>
        <strain evidence="3">10N.222.49.A5</strain>
    </source>
</reference>
<dbReference type="InterPro" id="IPR050126">
    <property type="entry name" value="Ap4A_hydrolase"/>
</dbReference>
<name>A0AAP8SVM2_9VIBR</name>
<evidence type="ECO:0000313" key="5">
    <source>
        <dbReference type="Proteomes" id="UP000590068"/>
    </source>
</evidence>
<dbReference type="Proteomes" id="UP000235611">
    <property type="component" value="Unassembled WGS sequence"/>
</dbReference>
<proteinExistence type="predicted"/>
<dbReference type="RefSeq" id="WP_157936560.1">
    <property type="nucleotide sequence ID" value="NZ_JABBXC010000032.1"/>
</dbReference>
<protein>
    <recommendedName>
        <fullName evidence="1">Calcineurin-like phosphoesterase domain-containing protein</fullName>
    </recommendedName>
</protein>
<organism evidence="3 4">
    <name type="scientific">Vibrio breoganii</name>
    <dbReference type="NCBI Taxonomy" id="553239"/>
    <lineage>
        <taxon>Bacteria</taxon>
        <taxon>Pseudomonadati</taxon>
        <taxon>Pseudomonadota</taxon>
        <taxon>Gammaproteobacteria</taxon>
        <taxon>Vibrionales</taxon>
        <taxon>Vibrionaceae</taxon>
        <taxon>Vibrio</taxon>
    </lineage>
</organism>
<evidence type="ECO:0000313" key="4">
    <source>
        <dbReference type="Proteomes" id="UP000235611"/>
    </source>
</evidence>
<dbReference type="GO" id="GO:0005737">
    <property type="term" value="C:cytoplasm"/>
    <property type="evidence" value="ECO:0007669"/>
    <property type="project" value="TreeGrafter"/>
</dbReference>